<evidence type="ECO:0000313" key="3">
    <source>
        <dbReference type="Proteomes" id="UP000663929"/>
    </source>
</evidence>
<dbReference type="EMBL" id="CP071793">
    <property type="protein sequence ID" value="QTD54315.1"/>
    <property type="molecule type" value="Genomic_DNA"/>
</dbReference>
<feature type="transmembrane region" description="Helical" evidence="1">
    <location>
        <begin position="298"/>
        <end position="317"/>
    </location>
</feature>
<name>A0A8A4U6D7_SULCO</name>
<dbReference type="AlphaFoldDB" id="A0A8A4U6D7"/>
<feature type="transmembrane region" description="Helical" evidence="1">
    <location>
        <begin position="209"/>
        <end position="226"/>
    </location>
</feature>
<evidence type="ECO:0000313" key="2">
    <source>
        <dbReference type="EMBL" id="QTD54315.1"/>
    </source>
</evidence>
<evidence type="ECO:0000256" key="1">
    <source>
        <dbReference type="SAM" id="Phobius"/>
    </source>
</evidence>
<feature type="transmembrane region" description="Helical" evidence="1">
    <location>
        <begin position="267"/>
        <end position="291"/>
    </location>
</feature>
<organism evidence="2 3">
    <name type="scientific">Sulfidibacter corallicola</name>
    <dbReference type="NCBI Taxonomy" id="2818388"/>
    <lineage>
        <taxon>Bacteria</taxon>
        <taxon>Pseudomonadati</taxon>
        <taxon>Acidobacteriota</taxon>
        <taxon>Holophagae</taxon>
        <taxon>Acanthopleuribacterales</taxon>
        <taxon>Acanthopleuribacteraceae</taxon>
        <taxon>Sulfidibacter</taxon>
    </lineage>
</organism>
<dbReference type="Proteomes" id="UP000663929">
    <property type="component" value="Chromosome"/>
</dbReference>
<keyword evidence="1" id="KW-1133">Transmembrane helix</keyword>
<keyword evidence="1" id="KW-0472">Membrane</keyword>
<sequence>MKSRGLACALVANYLLCLTMLVYRAFSLVFSWDLFWHLKMGEDFVTKGLSPFVDHLSFTHGGEEIFYVPVAFQVALYEFVHYFGVLRGVQSFKLLFWVPAVTMLFLLLWRNKTHYLAHFFILPLATGAMIARAPARPELMTYPLVIIAIYLVWRAREHFTVKYMAMIAGLILVWNNLHVSSIFVYIVAGPLFIEKAIEYLKVKNFKPRDWGFLIGSGLALLAIGFLRHDLGHPILAALDFDPRWKSVTQEYLAFHSGLLKSYLRVSWGLLVILLFLLLQRGYYGFFITLLFMAYQSITAVRIFSIMIFMQMIVWAIVLPELSLEKIWYQLRRQLKTFALVFVWIVMIFNYGQLGYSLFRVPLMHSLRESHYPFGAIDQATRKQYKGKVYNKFDFGGFFAYYMAPEMKVYIDGRTNILYSYEFFRRYQHTYASIEVLREEDDRWGFDFILSDNDVADFRNYMRSGRFLLDTADASASLFRKNQGDLAVTGHLLIWPDCWDESLLDTLEEEYRFAAEHLPSRNWVRKILEYTHAYREAEDKEAFLQKPPPHLIQSDHVIRVASGIALARGSVKTSVSYLYLLKSKEVRDLQALAGRFLLLNEYQLSENLLYMAIHDENVPRLSAESTYRHRLLLDELRQTGHRFSIFPESELADFRLDEVQAEESPFPRSDCGLLDRFKAPVETVPAAEGAEPTRD</sequence>
<gene>
    <name evidence="2" type="ORF">J3U87_17865</name>
</gene>
<accession>A0A8A4U6D7</accession>
<feature type="transmembrane region" description="Helical" evidence="1">
    <location>
        <begin position="92"/>
        <end position="109"/>
    </location>
</feature>
<reference evidence="2" key="1">
    <citation type="submission" date="2021-03" db="EMBL/GenBank/DDBJ databases">
        <title>Acanthopleuribacteraceae sp. M133.</title>
        <authorList>
            <person name="Wang G."/>
        </authorList>
    </citation>
    <scope>NUCLEOTIDE SEQUENCE</scope>
    <source>
        <strain evidence="2">M133</strain>
    </source>
</reference>
<feature type="transmembrane region" description="Helical" evidence="1">
    <location>
        <begin position="337"/>
        <end position="358"/>
    </location>
</feature>
<feature type="transmembrane region" description="Helical" evidence="1">
    <location>
        <begin position="167"/>
        <end position="188"/>
    </location>
</feature>
<keyword evidence="1" id="KW-0812">Transmembrane</keyword>
<dbReference type="RefSeq" id="WP_237384410.1">
    <property type="nucleotide sequence ID" value="NZ_CP071793.1"/>
</dbReference>
<feature type="transmembrane region" description="Helical" evidence="1">
    <location>
        <begin position="139"/>
        <end position="155"/>
    </location>
</feature>
<dbReference type="KEGG" id="scor:J3U87_17865"/>
<feature type="transmembrane region" description="Helical" evidence="1">
    <location>
        <begin position="115"/>
        <end position="132"/>
    </location>
</feature>
<keyword evidence="3" id="KW-1185">Reference proteome</keyword>
<protein>
    <submittedName>
        <fullName evidence="2">Uncharacterized protein</fullName>
    </submittedName>
</protein>
<proteinExistence type="predicted"/>